<feature type="transmembrane region" description="Helical" evidence="1">
    <location>
        <begin position="323"/>
        <end position="342"/>
    </location>
</feature>
<feature type="transmembrane region" description="Helical" evidence="1">
    <location>
        <begin position="91"/>
        <end position="109"/>
    </location>
</feature>
<keyword evidence="1" id="KW-0812">Transmembrane</keyword>
<feature type="transmembrane region" description="Helical" evidence="1">
    <location>
        <begin position="177"/>
        <end position="202"/>
    </location>
</feature>
<feature type="transmembrane region" description="Helical" evidence="1">
    <location>
        <begin position="263"/>
        <end position="283"/>
    </location>
</feature>
<gene>
    <name evidence="2" type="ORF">HDF16_001846</name>
</gene>
<feature type="transmembrane region" description="Helical" evidence="1">
    <location>
        <begin position="289"/>
        <end position="311"/>
    </location>
</feature>
<accession>A0A7W7ZD64</accession>
<reference evidence="2 3" key="1">
    <citation type="submission" date="2020-08" db="EMBL/GenBank/DDBJ databases">
        <title>Genomic Encyclopedia of Type Strains, Phase IV (KMG-V): Genome sequencing to study the core and pangenomes of soil and plant-associated prokaryotes.</title>
        <authorList>
            <person name="Whitman W."/>
        </authorList>
    </citation>
    <scope>NUCLEOTIDE SEQUENCE [LARGE SCALE GENOMIC DNA]</scope>
    <source>
        <strain evidence="2 3">M8UP14</strain>
    </source>
</reference>
<dbReference type="AlphaFoldDB" id="A0A7W7ZD64"/>
<organism evidence="2 3">
    <name type="scientific">Granulicella aggregans</name>
    <dbReference type="NCBI Taxonomy" id="474949"/>
    <lineage>
        <taxon>Bacteria</taxon>
        <taxon>Pseudomonadati</taxon>
        <taxon>Acidobacteriota</taxon>
        <taxon>Terriglobia</taxon>
        <taxon>Terriglobales</taxon>
        <taxon>Acidobacteriaceae</taxon>
        <taxon>Granulicella</taxon>
    </lineage>
</organism>
<evidence type="ECO:0000313" key="3">
    <source>
        <dbReference type="Proteomes" id="UP000540989"/>
    </source>
</evidence>
<keyword evidence="3" id="KW-1185">Reference proteome</keyword>
<dbReference type="EMBL" id="JACHIP010000002">
    <property type="protein sequence ID" value="MBB5057161.1"/>
    <property type="molecule type" value="Genomic_DNA"/>
</dbReference>
<evidence type="ECO:0000313" key="2">
    <source>
        <dbReference type="EMBL" id="MBB5057161.1"/>
    </source>
</evidence>
<feature type="transmembrane region" description="Helical" evidence="1">
    <location>
        <begin position="121"/>
        <end position="142"/>
    </location>
</feature>
<dbReference type="RefSeq" id="WP_184215698.1">
    <property type="nucleotide sequence ID" value="NZ_JACHIP010000002.1"/>
</dbReference>
<dbReference type="Proteomes" id="UP000540989">
    <property type="component" value="Unassembled WGS sequence"/>
</dbReference>
<sequence length="549" mass="61622">MEDVERPRANPLLLYFACLLAGTLAVIFFYPLTLEDAYITFHYSHAFAVGEGIGAWNVGQPPVEGFSSSLWMFLIGFGEKAGLTPFFVSKLAGYLSYALTSLLFLIASIRERDKSALAENAEQSLFLAAIISALYLPLLYYSMTGMEVTFVCVQVAATLLTPFLWRSNSSRAIWSSLLALSLVFTRPEGIVIAVLVNGYWLYAFRRKSQWPAFAIGSAIAMLAAMTAYRVHHFGELVPNTYFAKATGGTLSHRLMLGVRYVRHFFMAVAPFTIVFLLGAFAAVRRKFTLSLHVFLLGFFALYAFYILKVGGDPETAFPFSRQFAHIAPIWILYLTVSLVLLVPDRRKALIFAVGLILLTDAEMLALRHKLLIPRQEKVLARYGPFKLEPPNPFYAWLRQFAAPDALSSVSLAGEWPFYVPGNYIDNLGLNDAYIAKHGHLQLTSGIVDSKSDMGYVMSEHPQFIDGYISGQRIVDGQCPLENNDRAQMIDEMKDDPTFQKQYVFVTNAPYIDLDRALFIRKDVAEKYPDKLSVVPVTSTSLYRNDCPYR</sequence>
<evidence type="ECO:0008006" key="4">
    <source>
        <dbReference type="Google" id="ProtNLM"/>
    </source>
</evidence>
<feature type="transmembrane region" description="Helical" evidence="1">
    <location>
        <begin position="12"/>
        <end position="32"/>
    </location>
</feature>
<name>A0A7W7ZD64_9BACT</name>
<evidence type="ECO:0000256" key="1">
    <source>
        <dbReference type="SAM" id="Phobius"/>
    </source>
</evidence>
<proteinExistence type="predicted"/>
<protein>
    <recommendedName>
        <fullName evidence="4">Glycosyltransferase RgtA/B/C/D-like domain-containing protein</fullName>
    </recommendedName>
</protein>
<keyword evidence="1" id="KW-0472">Membrane</keyword>
<comment type="caution">
    <text evidence="2">The sequence shown here is derived from an EMBL/GenBank/DDBJ whole genome shotgun (WGS) entry which is preliminary data.</text>
</comment>
<feature type="transmembrane region" description="Helical" evidence="1">
    <location>
        <begin position="348"/>
        <end position="366"/>
    </location>
</feature>
<feature type="transmembrane region" description="Helical" evidence="1">
    <location>
        <begin position="208"/>
        <end position="228"/>
    </location>
</feature>
<keyword evidence="1" id="KW-1133">Transmembrane helix</keyword>